<dbReference type="InterPro" id="IPR018880">
    <property type="entry name" value="Phage_P4_Ash"/>
</dbReference>
<name>A0ABS6KXZ7_9GAMM</name>
<protein>
    <submittedName>
        <fullName evidence="1">Ash family protein</fullName>
    </submittedName>
</protein>
<keyword evidence="2" id="KW-1185">Reference proteome</keyword>
<dbReference type="Proteomes" id="UP000699865">
    <property type="component" value="Unassembled WGS sequence"/>
</dbReference>
<organism evidence="1 2">
    <name type="scientific">Rahnella perminowiae</name>
    <dbReference type="NCBI Taxonomy" id="2816244"/>
    <lineage>
        <taxon>Bacteria</taxon>
        <taxon>Pseudomonadati</taxon>
        <taxon>Pseudomonadota</taxon>
        <taxon>Gammaproteobacteria</taxon>
        <taxon>Enterobacterales</taxon>
        <taxon>Yersiniaceae</taxon>
        <taxon>Rahnella</taxon>
    </lineage>
</organism>
<dbReference type="EMBL" id="JAFMOU010000063">
    <property type="protein sequence ID" value="MBU9834471.1"/>
    <property type="molecule type" value="Genomic_DNA"/>
</dbReference>
<dbReference type="RefSeq" id="WP_217137923.1">
    <property type="nucleotide sequence ID" value="NZ_JAFMOT010000118.1"/>
</dbReference>
<comment type="caution">
    <text evidence="1">The sequence shown here is derived from an EMBL/GenBank/DDBJ whole genome shotgun (WGS) entry which is preliminary data.</text>
</comment>
<gene>
    <name evidence="1" type="ORF">J1786_06465</name>
</gene>
<proteinExistence type="predicted"/>
<accession>A0ABS6KXZ7</accession>
<reference evidence="1 2" key="1">
    <citation type="submission" date="2021-03" db="EMBL/GenBank/DDBJ databases">
        <title>Five novel Rahnella species.</title>
        <authorList>
            <person name="Brady C."/>
            <person name="Asselin J."/>
            <person name="Beer S."/>
            <person name="Bruberg M.B."/>
            <person name="Crampton B."/>
            <person name="Venter S."/>
            <person name="Arnold D."/>
            <person name="Denman S."/>
        </authorList>
    </citation>
    <scope>NUCLEOTIDE SEQUENCE [LARGE SCALE GENOMIC DNA]</scope>
    <source>
        <strain evidence="1 2">L72c</strain>
    </source>
</reference>
<dbReference type="Pfam" id="PF10554">
    <property type="entry name" value="Phage_ASH"/>
    <property type="match status" value="1"/>
</dbReference>
<evidence type="ECO:0000313" key="1">
    <source>
        <dbReference type="EMBL" id="MBU9834471.1"/>
    </source>
</evidence>
<sequence length="82" mass="9126">MEPTSQLQRLTWLALLISDIIYTAAAKSAAGFRSPDSFRRYIPLPLAWGVSKPLHTYVKLATRYIYISMVAQAGQPSGWPVS</sequence>
<evidence type="ECO:0000313" key="2">
    <source>
        <dbReference type="Proteomes" id="UP000699865"/>
    </source>
</evidence>